<evidence type="ECO:0000259" key="1">
    <source>
        <dbReference type="PROSITE" id="PS50022"/>
    </source>
</evidence>
<evidence type="ECO:0000313" key="3">
    <source>
        <dbReference type="Proteomes" id="UP001057877"/>
    </source>
</evidence>
<dbReference type="RefSeq" id="WP_258385461.1">
    <property type="nucleotide sequence ID" value="NZ_CP091430.1"/>
</dbReference>
<dbReference type="Pfam" id="PF05345">
    <property type="entry name" value="He_PIG"/>
    <property type="match status" value="1"/>
</dbReference>
<dbReference type="InterPro" id="IPR054604">
    <property type="entry name" value="SbsC_Big-like"/>
</dbReference>
<name>A0ABY5S646_9BACL</name>
<dbReference type="InterPro" id="IPR013783">
    <property type="entry name" value="Ig-like_fold"/>
</dbReference>
<dbReference type="EMBL" id="CP091430">
    <property type="protein sequence ID" value="UVI29372.1"/>
    <property type="molecule type" value="Genomic_DNA"/>
</dbReference>
<proteinExistence type="predicted"/>
<feature type="domain" description="F5/8 type C" evidence="1">
    <location>
        <begin position="934"/>
        <end position="1088"/>
    </location>
</feature>
<dbReference type="Gene3D" id="2.60.40.1080">
    <property type="match status" value="1"/>
</dbReference>
<sequence>MQEAHAQPVMGNAPFINSWLVAGPFETAVADEMCGTVDIMPKAGKVFACSKVWEYFDDRLWNRNYDDYQDLYGYYTVKKGVDTRNKYVCANTYIYSRFAQDVQFRFGSSGKHRLFVNDAAVTEPSEPSEVQKDMTIANVRLKEGWNKILLQMKHTFTEDMNENGVPVAQDADVHYFGFYGRITDSSGNNVEDLTYSVTGDNDELSIDTRELSAADAVADGKPGRGLPANALPIGYTEWPYVWNKSNYTTKHGVSASPFRFLACGGKPGYTWSVDDGSLPEGLSLNPDGTIDGFVGAAPSKYSFTIKVTDSLGIAATKAFAIEVKERPNKWFEEGRVSALSHCITIYNWFVDPHFSADLWAQRAKAQGHSLVSVESLQQNYYWPSKFADPLHIRNLYMPKDENGKVQDGIRPFEQAVKRYGMKFGLYYATEGGGLQHFSTDVFVQNVEDLILRYDPAYLYFDGPQAMPDANYDVMFSMVRNYGDAIIINSNAWTDEYGDTDLRTTEASEIFAGGGGSNLTKRTIAEPWKSIITKDNFSPYYSRRDDYRLVAKEMIMNAGRGFVDNNDQMPLMDRGPNWNSPEDIATRYPKSVQQFIDVREGLAAWFAPEGKPERHESTTGTMPYFLSGFGYKDDGKGNISEFESGKGPDWGYAISRDNNIYLHLIVGPDGKKGYSGDFLAISPVKHRVVSVSWLNEDRPLNFTQAGESVTIDLTGVERDQVDTIVKIVTDSPERKYKLTHLIATGSQIVPDKLRVDAEGYMTYPALKVRFEQGGLTFGSDNPNIAAVDQNGIVQAVHDGTAAISVKSTYEGVEKSDILHVAVKGGNVYVKDTMIGVSLRMEDREVYGQFSSYEAWHYSLEGRSLKGGAIGMAAANVTMKSGIVNLKGGTMTQPVAITECDIVTFANGKAIPKRVTELTRAAVWAEAELDGQTFTSNRVFIDLYPYKNLAKGSRVTASESQGSYTPDRVIDGKFIEGTLFDGSKWSVPGDRASWIAFELNDVADIKNIEINFNSLNQNYCNTPKIIEIQTSEDGMDWRTASTVTPPSGGAYFGFSDLYEVQAQSKFVRLFFPEGGCSDNLDLLEVAINGVEIE</sequence>
<dbReference type="PROSITE" id="PS50022">
    <property type="entry name" value="FA58C_3"/>
    <property type="match status" value="1"/>
</dbReference>
<dbReference type="Gene3D" id="2.60.120.260">
    <property type="entry name" value="Galactose-binding domain-like"/>
    <property type="match status" value="1"/>
</dbReference>
<dbReference type="InterPro" id="IPR000421">
    <property type="entry name" value="FA58C"/>
</dbReference>
<keyword evidence="3" id="KW-1185">Reference proteome</keyword>
<dbReference type="SUPFAM" id="SSF51445">
    <property type="entry name" value="(Trans)glycosidases"/>
    <property type="match status" value="1"/>
</dbReference>
<dbReference type="Gene3D" id="3.20.20.80">
    <property type="entry name" value="Glycosidases"/>
    <property type="match status" value="1"/>
</dbReference>
<evidence type="ECO:0000313" key="2">
    <source>
        <dbReference type="EMBL" id="UVI29372.1"/>
    </source>
</evidence>
<protein>
    <submittedName>
        <fullName evidence="2">Ig domain-containing protein</fullName>
    </submittedName>
</protein>
<accession>A0ABY5S646</accession>
<dbReference type="SUPFAM" id="SSF49373">
    <property type="entry name" value="Invasin/intimin cell-adhesion fragments"/>
    <property type="match status" value="1"/>
</dbReference>
<dbReference type="SUPFAM" id="SSF49785">
    <property type="entry name" value="Galactose-binding domain-like"/>
    <property type="match status" value="1"/>
</dbReference>
<dbReference type="InterPro" id="IPR008964">
    <property type="entry name" value="Invasin/intimin_cell_adhesion"/>
</dbReference>
<reference evidence="2" key="1">
    <citation type="submission" date="2022-01" db="EMBL/GenBank/DDBJ databases">
        <title>Paenibacillus spongiae sp. nov., isolated from marine sponge.</title>
        <authorList>
            <person name="Li Z."/>
            <person name="Zhang M."/>
        </authorList>
    </citation>
    <scope>NUCLEOTIDE SEQUENCE</scope>
    <source>
        <strain evidence="2">PHS-Z3</strain>
    </source>
</reference>
<dbReference type="Proteomes" id="UP001057877">
    <property type="component" value="Chromosome"/>
</dbReference>
<dbReference type="Gene3D" id="2.60.40.10">
    <property type="entry name" value="Immunoglobulins"/>
    <property type="match status" value="1"/>
</dbReference>
<gene>
    <name evidence="2" type="ORF">L1F29_28770</name>
</gene>
<dbReference type="Pfam" id="PF22359">
    <property type="entry name" value="Big-like"/>
    <property type="match status" value="1"/>
</dbReference>
<dbReference type="InterPro" id="IPR017853">
    <property type="entry name" value="GH"/>
</dbReference>
<dbReference type="InterPro" id="IPR008979">
    <property type="entry name" value="Galactose-bd-like_sf"/>
</dbReference>
<organism evidence="2 3">
    <name type="scientific">Paenibacillus spongiae</name>
    <dbReference type="NCBI Taxonomy" id="2909671"/>
    <lineage>
        <taxon>Bacteria</taxon>
        <taxon>Bacillati</taxon>
        <taxon>Bacillota</taxon>
        <taxon>Bacilli</taxon>
        <taxon>Bacillales</taxon>
        <taxon>Paenibacillaceae</taxon>
        <taxon>Paenibacillus</taxon>
    </lineage>
</organism>